<dbReference type="Proteomes" id="UP000324222">
    <property type="component" value="Unassembled WGS sequence"/>
</dbReference>
<comment type="caution">
    <text evidence="1">The sequence shown here is derived from an EMBL/GenBank/DDBJ whole genome shotgun (WGS) entry which is preliminary data.</text>
</comment>
<protein>
    <submittedName>
        <fullName evidence="1">Uncharacterized protein</fullName>
    </submittedName>
</protein>
<accession>A0A5B7IEV4</accession>
<evidence type="ECO:0000313" key="1">
    <source>
        <dbReference type="EMBL" id="MPC82412.1"/>
    </source>
</evidence>
<reference evidence="1 2" key="1">
    <citation type="submission" date="2019-05" db="EMBL/GenBank/DDBJ databases">
        <title>Another draft genome of Portunus trituberculatus and its Hox gene families provides insights of decapod evolution.</title>
        <authorList>
            <person name="Jeong J.-H."/>
            <person name="Song I."/>
            <person name="Kim S."/>
            <person name="Choi T."/>
            <person name="Kim D."/>
            <person name="Ryu S."/>
            <person name="Kim W."/>
        </authorList>
    </citation>
    <scope>NUCLEOTIDE SEQUENCE [LARGE SCALE GENOMIC DNA]</scope>
    <source>
        <tissue evidence="1">Muscle</tissue>
    </source>
</reference>
<proteinExistence type="predicted"/>
<sequence length="78" mass="8325">MKPSTSTPHETSNCAMACPDPFAIKFTCPQTFSSWVLGVTGWDVTSKVQSIFVTSLSLALNEYSARACIATTVSCRSG</sequence>
<dbReference type="AlphaFoldDB" id="A0A5B7IEV4"/>
<dbReference type="EMBL" id="VSRR010059716">
    <property type="protein sequence ID" value="MPC82412.1"/>
    <property type="molecule type" value="Genomic_DNA"/>
</dbReference>
<gene>
    <name evidence="1" type="ORF">E2C01_077080</name>
</gene>
<evidence type="ECO:0000313" key="2">
    <source>
        <dbReference type="Proteomes" id="UP000324222"/>
    </source>
</evidence>
<name>A0A5B7IEV4_PORTR</name>
<keyword evidence="2" id="KW-1185">Reference proteome</keyword>
<organism evidence="1 2">
    <name type="scientific">Portunus trituberculatus</name>
    <name type="common">Swimming crab</name>
    <name type="synonym">Neptunus trituberculatus</name>
    <dbReference type="NCBI Taxonomy" id="210409"/>
    <lineage>
        <taxon>Eukaryota</taxon>
        <taxon>Metazoa</taxon>
        <taxon>Ecdysozoa</taxon>
        <taxon>Arthropoda</taxon>
        <taxon>Crustacea</taxon>
        <taxon>Multicrustacea</taxon>
        <taxon>Malacostraca</taxon>
        <taxon>Eumalacostraca</taxon>
        <taxon>Eucarida</taxon>
        <taxon>Decapoda</taxon>
        <taxon>Pleocyemata</taxon>
        <taxon>Brachyura</taxon>
        <taxon>Eubrachyura</taxon>
        <taxon>Portunoidea</taxon>
        <taxon>Portunidae</taxon>
        <taxon>Portuninae</taxon>
        <taxon>Portunus</taxon>
    </lineage>
</organism>